<protein>
    <submittedName>
        <fullName evidence="1">Uncharacterized protein</fullName>
    </submittedName>
</protein>
<name>A0A0F9K6N3_9ZZZZ</name>
<dbReference type="AlphaFoldDB" id="A0A0F9K6N3"/>
<evidence type="ECO:0000313" key="1">
    <source>
        <dbReference type="EMBL" id="KKM06823.1"/>
    </source>
</evidence>
<reference evidence="1" key="1">
    <citation type="journal article" date="2015" name="Nature">
        <title>Complex archaea that bridge the gap between prokaryotes and eukaryotes.</title>
        <authorList>
            <person name="Spang A."/>
            <person name="Saw J.H."/>
            <person name="Jorgensen S.L."/>
            <person name="Zaremba-Niedzwiedzka K."/>
            <person name="Martijn J."/>
            <person name="Lind A.E."/>
            <person name="van Eijk R."/>
            <person name="Schleper C."/>
            <person name="Guy L."/>
            <person name="Ettema T.J."/>
        </authorList>
    </citation>
    <scope>NUCLEOTIDE SEQUENCE</scope>
</reference>
<gene>
    <name evidence="1" type="ORF">LCGC14_1740080</name>
</gene>
<proteinExistence type="predicted"/>
<sequence>MKNWKNLSFSNIEEFLNVLDQFLYSIYRTSIVSATEVQLSRVLKIIKSL</sequence>
<dbReference type="EMBL" id="LAZR01015908">
    <property type="protein sequence ID" value="KKM06823.1"/>
    <property type="molecule type" value="Genomic_DNA"/>
</dbReference>
<organism evidence="1">
    <name type="scientific">marine sediment metagenome</name>
    <dbReference type="NCBI Taxonomy" id="412755"/>
    <lineage>
        <taxon>unclassified sequences</taxon>
        <taxon>metagenomes</taxon>
        <taxon>ecological metagenomes</taxon>
    </lineage>
</organism>
<accession>A0A0F9K6N3</accession>
<comment type="caution">
    <text evidence="1">The sequence shown here is derived from an EMBL/GenBank/DDBJ whole genome shotgun (WGS) entry which is preliminary data.</text>
</comment>